<dbReference type="Gene3D" id="3.40.50.2300">
    <property type="match status" value="2"/>
</dbReference>
<dbReference type="Proteomes" id="UP000451860">
    <property type="component" value="Unassembled WGS sequence"/>
</dbReference>
<dbReference type="InterPro" id="IPR028081">
    <property type="entry name" value="Leu-bd"/>
</dbReference>
<evidence type="ECO:0000256" key="2">
    <source>
        <dbReference type="ARBA" id="ARBA00022448"/>
    </source>
</evidence>
<dbReference type="SUPFAM" id="SSF53822">
    <property type="entry name" value="Periplasmic binding protein-like I"/>
    <property type="match status" value="1"/>
</dbReference>
<dbReference type="OrthoDB" id="7337537at2"/>
<evidence type="ECO:0000313" key="7">
    <source>
        <dbReference type="Proteomes" id="UP000451860"/>
    </source>
</evidence>
<keyword evidence="2" id="KW-0813">Transport</keyword>
<evidence type="ECO:0000313" key="6">
    <source>
        <dbReference type="EMBL" id="KAE8765998.1"/>
    </source>
</evidence>
<evidence type="ECO:0000256" key="1">
    <source>
        <dbReference type="ARBA" id="ARBA00010062"/>
    </source>
</evidence>
<name>A0A7J5UUP5_9MICO</name>
<proteinExistence type="inferred from homology"/>
<gene>
    <name evidence="6" type="ORF">GB883_00890</name>
</gene>
<dbReference type="InterPro" id="IPR028082">
    <property type="entry name" value="Peripla_BP_I"/>
</dbReference>
<dbReference type="PANTHER" id="PTHR30483">
    <property type="entry name" value="LEUCINE-SPECIFIC-BINDING PROTEIN"/>
    <property type="match status" value="1"/>
</dbReference>
<keyword evidence="3" id="KW-0732">Signal</keyword>
<dbReference type="GO" id="GO:0006865">
    <property type="term" value="P:amino acid transport"/>
    <property type="evidence" value="ECO:0007669"/>
    <property type="project" value="UniProtKB-KW"/>
</dbReference>
<evidence type="ECO:0000256" key="3">
    <source>
        <dbReference type="ARBA" id="ARBA00022729"/>
    </source>
</evidence>
<keyword evidence="4" id="KW-0029">Amino-acid transport</keyword>
<feature type="domain" description="Leucine-binding protein" evidence="5">
    <location>
        <begin position="53"/>
        <end position="391"/>
    </location>
</feature>
<sequence>MAHQVLSTRDRAGGRGMRPARAALATAVAASTLLLAACGGAVKESAEGASEDTLKIGLIAPTTGPVVPEGTALQRGFELGIERINDDGGVLGKPVEFVKVDDEANVSKSTQLAQRLINQDHVDFLFGTIPGDTAGAVAKVSDEAKVPFATAIMGDAPFCGDYFFPFGEPDQTMLEGIVPRMLEQYGPNVALVGNDYVFPRGYNAKARAMIEKAGGKVVMEEYSPLGTTDWQPVVGKIAGAKPDWILSAVVGGDAVALVTQADQAGVLKDTGFTGISLIQEFYPSLTTKTEGMVLSGRYSDQLENAANADFVKKYRDSYDFQDPIPSVAANAYEGVQAIARAVNEAGSTDADAVSKALAQTTVEDGVFGKGHFTDDHRFVTEMYNFEIQPGGAYLPIEDLGAMDTLPPNAACS</sequence>
<dbReference type="Pfam" id="PF13458">
    <property type="entry name" value="Peripla_BP_6"/>
    <property type="match status" value="1"/>
</dbReference>
<accession>A0A7J5UUP5</accession>
<protein>
    <submittedName>
        <fullName evidence="6">ABC transporter substrate-binding protein</fullName>
    </submittedName>
</protein>
<dbReference type="AlphaFoldDB" id="A0A7J5UUP5"/>
<keyword evidence="7" id="KW-1185">Reference proteome</keyword>
<reference evidence="6 7" key="1">
    <citation type="submission" date="2019-10" db="EMBL/GenBank/DDBJ databases">
        <title>Georgenia wutianyii sp. nov. and Georgenia yuyongxinii sp. nov. isolated from plateau pika (Ochotona curzoniae) in the Qinghai-Tibet plateau of China.</title>
        <authorList>
            <person name="Tian Z."/>
        </authorList>
    </citation>
    <scope>NUCLEOTIDE SEQUENCE [LARGE SCALE GENOMIC DNA]</scope>
    <source>
        <strain evidence="6 7">DSM 21501</strain>
    </source>
</reference>
<dbReference type="PRINTS" id="PR00337">
    <property type="entry name" value="LEUILEVALBP"/>
</dbReference>
<evidence type="ECO:0000259" key="5">
    <source>
        <dbReference type="Pfam" id="PF13458"/>
    </source>
</evidence>
<dbReference type="EMBL" id="WHJE01000002">
    <property type="protein sequence ID" value="KAE8765998.1"/>
    <property type="molecule type" value="Genomic_DNA"/>
</dbReference>
<evidence type="ECO:0000256" key="4">
    <source>
        <dbReference type="ARBA" id="ARBA00022970"/>
    </source>
</evidence>
<dbReference type="InterPro" id="IPR000709">
    <property type="entry name" value="Leu_Ile_Val-bd"/>
</dbReference>
<comment type="similarity">
    <text evidence="1">Belongs to the leucine-binding protein family.</text>
</comment>
<dbReference type="InterPro" id="IPR051010">
    <property type="entry name" value="BCAA_transport"/>
</dbReference>
<organism evidence="6 7">
    <name type="scientific">Georgenia thermotolerans</name>
    <dbReference type="NCBI Taxonomy" id="527326"/>
    <lineage>
        <taxon>Bacteria</taxon>
        <taxon>Bacillati</taxon>
        <taxon>Actinomycetota</taxon>
        <taxon>Actinomycetes</taxon>
        <taxon>Micrococcales</taxon>
        <taxon>Bogoriellaceae</taxon>
        <taxon>Georgenia</taxon>
    </lineage>
</organism>
<dbReference type="PANTHER" id="PTHR30483:SF6">
    <property type="entry name" value="PERIPLASMIC BINDING PROTEIN OF ABC TRANSPORTER FOR NATURAL AMINO ACIDS"/>
    <property type="match status" value="1"/>
</dbReference>
<comment type="caution">
    <text evidence="6">The sequence shown here is derived from an EMBL/GenBank/DDBJ whole genome shotgun (WGS) entry which is preliminary data.</text>
</comment>
<dbReference type="RefSeq" id="WP_152201933.1">
    <property type="nucleotide sequence ID" value="NZ_VUKF01000009.1"/>
</dbReference>